<gene>
    <name evidence="1" type="ORF">G6F50_018462</name>
</gene>
<keyword evidence="2" id="KW-1185">Reference proteome</keyword>
<accession>A0A9P6XM53</accession>
<dbReference type="Proteomes" id="UP000740926">
    <property type="component" value="Unassembled WGS sequence"/>
</dbReference>
<name>A0A9P6XM53_9FUNG</name>
<dbReference type="EMBL" id="JAANIU010018463">
    <property type="protein sequence ID" value="KAG1525337.1"/>
    <property type="molecule type" value="Genomic_DNA"/>
</dbReference>
<evidence type="ECO:0000313" key="2">
    <source>
        <dbReference type="Proteomes" id="UP000740926"/>
    </source>
</evidence>
<protein>
    <submittedName>
        <fullName evidence="1">Uncharacterized protein</fullName>
    </submittedName>
</protein>
<reference evidence="1 2" key="1">
    <citation type="journal article" date="2020" name="Microb. Genom.">
        <title>Genetic diversity of clinical and environmental Mucorales isolates obtained from an investigation of mucormycosis cases among solid organ transplant recipients.</title>
        <authorList>
            <person name="Nguyen M.H."/>
            <person name="Kaul D."/>
            <person name="Muto C."/>
            <person name="Cheng S.J."/>
            <person name="Richter R.A."/>
            <person name="Bruno V.M."/>
            <person name="Liu G."/>
            <person name="Beyhan S."/>
            <person name="Sundermann A.J."/>
            <person name="Mounaud S."/>
            <person name="Pasculle A.W."/>
            <person name="Nierman W.C."/>
            <person name="Driscoll E."/>
            <person name="Cumbie R."/>
            <person name="Clancy C.J."/>
            <person name="Dupont C.L."/>
        </authorList>
    </citation>
    <scope>NUCLEOTIDE SEQUENCE [LARGE SCALE GENOMIC DNA]</scope>
    <source>
        <strain evidence="1 2">GL24</strain>
    </source>
</reference>
<evidence type="ECO:0000313" key="1">
    <source>
        <dbReference type="EMBL" id="KAG1525337.1"/>
    </source>
</evidence>
<organism evidence="1 2">
    <name type="scientific">Rhizopus delemar</name>
    <dbReference type="NCBI Taxonomy" id="936053"/>
    <lineage>
        <taxon>Eukaryota</taxon>
        <taxon>Fungi</taxon>
        <taxon>Fungi incertae sedis</taxon>
        <taxon>Mucoromycota</taxon>
        <taxon>Mucoromycotina</taxon>
        <taxon>Mucoromycetes</taxon>
        <taxon>Mucorales</taxon>
        <taxon>Mucorineae</taxon>
        <taxon>Rhizopodaceae</taxon>
        <taxon>Rhizopus</taxon>
    </lineage>
</organism>
<dbReference type="AlphaFoldDB" id="A0A9P6XM53"/>
<sequence length="73" mass="7914">MGCAVGKDVDLLPFQMLQAGDMVRRRAAVRQAAVDVDGFSLGFLFLQRRPQDLDIADGLTAHLAAHDHPEVIG</sequence>
<proteinExistence type="predicted"/>
<comment type="caution">
    <text evidence="1">The sequence shown here is derived from an EMBL/GenBank/DDBJ whole genome shotgun (WGS) entry which is preliminary data.</text>
</comment>